<sequence>MIKRLNVGFLELSSLVYLIFAITPLFTIEINGDYWIYVIIFIIFVISYCTLLFLFNVLSKHWLMLSLLIHYLCIIYFVNNVSPYMSLYFFFSAFALPFLLKVTIKSLAFTLMLLTMISCLIITWFSEYDTALMLFVYYLVILMITISNFKRVETSKLKIKMNEKNAQINMLIAEQERTRIAQDLHDTLGHVFASISLKSELAAKLVTNKPDKAIEEMTAVNRISKDSLNKVRSIINDLKISSFKEEVDTVGNMLREANLTFEFSNAEYAEKLSTTRQSIMAMILREAINNIVKHAQATKIEGQIQLGDKELKLIIKDDGVGVDDVEQLELKSIQERVNILNGTLITYNDEGLCIEVLIPRSVEQ</sequence>
<protein>
    <recommendedName>
        <fullName evidence="2">histidine kinase</fullName>
        <ecNumber evidence="2">2.7.13.3</ecNumber>
    </recommendedName>
</protein>
<evidence type="ECO:0000256" key="4">
    <source>
        <dbReference type="ARBA" id="ARBA00022777"/>
    </source>
</evidence>
<dbReference type="InterPro" id="IPR036890">
    <property type="entry name" value="HATPase_C_sf"/>
</dbReference>
<dbReference type="PANTHER" id="PTHR24421:SF63">
    <property type="entry name" value="SENSOR HISTIDINE KINASE DESK"/>
    <property type="match status" value="1"/>
</dbReference>
<dbReference type="GO" id="GO:0046983">
    <property type="term" value="F:protein dimerization activity"/>
    <property type="evidence" value="ECO:0007669"/>
    <property type="project" value="InterPro"/>
</dbReference>
<evidence type="ECO:0000256" key="2">
    <source>
        <dbReference type="ARBA" id="ARBA00012438"/>
    </source>
</evidence>
<gene>
    <name evidence="8" type="ORF">A0131_07465</name>
</gene>
<comment type="catalytic activity">
    <reaction evidence="1">
        <text>ATP + protein L-histidine = ADP + protein N-phospho-L-histidine.</text>
        <dbReference type="EC" id="2.7.13.3"/>
    </reaction>
</comment>
<keyword evidence="6" id="KW-1133">Transmembrane helix</keyword>
<feature type="transmembrane region" description="Helical" evidence="6">
    <location>
        <begin position="7"/>
        <end position="28"/>
    </location>
</feature>
<keyword evidence="6" id="KW-0472">Membrane</keyword>
<dbReference type="Pfam" id="PF07730">
    <property type="entry name" value="HisKA_3"/>
    <property type="match status" value="1"/>
</dbReference>
<evidence type="ECO:0000256" key="3">
    <source>
        <dbReference type="ARBA" id="ARBA00022679"/>
    </source>
</evidence>
<dbReference type="PANTHER" id="PTHR24421">
    <property type="entry name" value="NITRATE/NITRITE SENSOR PROTEIN NARX-RELATED"/>
    <property type="match status" value="1"/>
</dbReference>
<evidence type="ECO:0000259" key="7">
    <source>
        <dbReference type="Pfam" id="PF07730"/>
    </source>
</evidence>
<dbReference type="CDD" id="cd16917">
    <property type="entry name" value="HATPase_UhpB-NarQ-NarX-like"/>
    <property type="match status" value="1"/>
</dbReference>
<keyword evidence="4 8" id="KW-0418">Kinase</keyword>
<dbReference type="Gene3D" id="3.30.565.10">
    <property type="entry name" value="Histidine kinase-like ATPase, C-terminal domain"/>
    <property type="match status" value="1"/>
</dbReference>
<evidence type="ECO:0000313" key="8">
    <source>
        <dbReference type="EMBL" id="KYH14611.1"/>
    </source>
</evidence>
<feature type="transmembrane region" description="Helical" evidence="6">
    <location>
        <begin position="131"/>
        <end position="149"/>
    </location>
</feature>
<dbReference type="InterPro" id="IPR011712">
    <property type="entry name" value="Sig_transdc_His_kin_sub3_dim/P"/>
</dbReference>
<reference evidence="8 9" key="1">
    <citation type="submission" date="2016-02" db="EMBL/GenBank/DDBJ databases">
        <title>Draft genome sequence of hydrocarbon degrading Staphylococcus saprophyticus Strain CNV2, isolated from crude-oil contaminated soil from Noonmati Oil Refinery, Guwahati, Assam, India.</title>
        <authorList>
            <person name="Mukherjee A."/>
            <person name="Chettri B."/>
            <person name="Langpoklakpam J."/>
            <person name="Singh A.K."/>
            <person name="Chattopadhyay D.J."/>
        </authorList>
    </citation>
    <scope>NUCLEOTIDE SEQUENCE [LARGE SCALE GENOMIC DNA]</scope>
    <source>
        <strain evidence="8 9">CNV2</strain>
    </source>
</reference>
<feature type="transmembrane region" description="Helical" evidence="6">
    <location>
        <begin position="84"/>
        <end position="100"/>
    </location>
</feature>
<evidence type="ECO:0000313" key="9">
    <source>
        <dbReference type="Proteomes" id="UP000075418"/>
    </source>
</evidence>
<feature type="transmembrane region" description="Helical" evidence="6">
    <location>
        <begin position="107"/>
        <end position="125"/>
    </location>
</feature>
<accession>A0A151A597</accession>
<dbReference type="InterPro" id="IPR050482">
    <property type="entry name" value="Sensor_HK_TwoCompSys"/>
</dbReference>
<dbReference type="EMBL" id="LUGM01000002">
    <property type="protein sequence ID" value="KYH14611.1"/>
    <property type="molecule type" value="Genomic_DNA"/>
</dbReference>
<evidence type="ECO:0000256" key="6">
    <source>
        <dbReference type="SAM" id="Phobius"/>
    </source>
</evidence>
<dbReference type="GO" id="GO:0000155">
    <property type="term" value="F:phosphorelay sensor kinase activity"/>
    <property type="evidence" value="ECO:0007669"/>
    <property type="project" value="InterPro"/>
</dbReference>
<dbReference type="GO" id="GO:0016020">
    <property type="term" value="C:membrane"/>
    <property type="evidence" value="ECO:0007669"/>
    <property type="project" value="InterPro"/>
</dbReference>
<keyword evidence="3" id="KW-0808">Transferase</keyword>
<dbReference type="Proteomes" id="UP000075418">
    <property type="component" value="Unassembled WGS sequence"/>
</dbReference>
<keyword evidence="6" id="KW-0812">Transmembrane</keyword>
<feature type="domain" description="Signal transduction histidine kinase subgroup 3 dimerisation and phosphoacceptor" evidence="7">
    <location>
        <begin position="176"/>
        <end position="239"/>
    </location>
</feature>
<proteinExistence type="predicted"/>
<name>A0A151A597_9STAP</name>
<evidence type="ECO:0000256" key="5">
    <source>
        <dbReference type="ARBA" id="ARBA00023012"/>
    </source>
</evidence>
<feature type="transmembrane region" description="Helical" evidence="6">
    <location>
        <begin position="34"/>
        <end position="55"/>
    </location>
</feature>
<organism evidence="8 9">
    <name type="scientific">Staphylococcus kloosii</name>
    <dbReference type="NCBI Taxonomy" id="29384"/>
    <lineage>
        <taxon>Bacteria</taxon>
        <taxon>Bacillati</taxon>
        <taxon>Bacillota</taxon>
        <taxon>Bacilli</taxon>
        <taxon>Bacillales</taxon>
        <taxon>Staphylococcaceae</taxon>
        <taxon>Staphylococcus</taxon>
    </lineage>
</organism>
<feature type="transmembrane region" description="Helical" evidence="6">
    <location>
        <begin position="62"/>
        <end position="78"/>
    </location>
</feature>
<dbReference type="SUPFAM" id="SSF55874">
    <property type="entry name" value="ATPase domain of HSP90 chaperone/DNA topoisomerase II/histidine kinase"/>
    <property type="match status" value="1"/>
</dbReference>
<evidence type="ECO:0000256" key="1">
    <source>
        <dbReference type="ARBA" id="ARBA00000085"/>
    </source>
</evidence>
<keyword evidence="5" id="KW-0902">Two-component regulatory system</keyword>
<dbReference type="AlphaFoldDB" id="A0A151A597"/>
<dbReference type="Gene3D" id="1.20.5.1930">
    <property type="match status" value="1"/>
</dbReference>
<comment type="caution">
    <text evidence="8">The sequence shown here is derived from an EMBL/GenBank/DDBJ whole genome shotgun (WGS) entry which is preliminary data.</text>
</comment>
<dbReference type="EC" id="2.7.13.3" evidence="2"/>